<gene>
    <name evidence="1" type="ORF">Aam_017_059</name>
</gene>
<dbReference type="RefSeq" id="WP_048877616.1">
    <property type="nucleotide sequence ID" value="NZ_BANC01000017.1"/>
</dbReference>
<dbReference type="Gene3D" id="3.30.420.40">
    <property type="match status" value="2"/>
</dbReference>
<dbReference type="GO" id="GO:0004396">
    <property type="term" value="F:hexokinase activity"/>
    <property type="evidence" value="ECO:0007669"/>
    <property type="project" value="TreeGrafter"/>
</dbReference>
<dbReference type="PROSITE" id="PS01125">
    <property type="entry name" value="ROK"/>
    <property type="match status" value="1"/>
</dbReference>
<accession>A0A0D6PE80</accession>
<dbReference type="CDD" id="cd24066">
    <property type="entry name" value="ASKHA_NBD_ROK_EcFRK-like"/>
    <property type="match status" value="1"/>
</dbReference>
<proteinExistence type="predicted"/>
<evidence type="ECO:0000313" key="2">
    <source>
        <dbReference type="Proteomes" id="UP000032668"/>
    </source>
</evidence>
<comment type="caution">
    <text evidence="1">The sequence shown here is derived from an EMBL/GenBank/DDBJ whole genome shotgun (WGS) entry which is preliminary data.</text>
</comment>
<keyword evidence="2" id="KW-1185">Reference proteome</keyword>
<dbReference type="OrthoDB" id="9810372at2"/>
<dbReference type="InterPro" id="IPR049874">
    <property type="entry name" value="ROK_cs"/>
</dbReference>
<name>A0A0D6PE80_9PROT</name>
<protein>
    <submittedName>
        <fullName evidence="1">Transcriptional repressor sugar kinase/fructokinase</fullName>
    </submittedName>
</protein>
<dbReference type="InterPro" id="IPR043129">
    <property type="entry name" value="ATPase_NBD"/>
</dbReference>
<dbReference type="EMBL" id="BANC01000017">
    <property type="protein sequence ID" value="GAN79154.1"/>
    <property type="molecule type" value="Genomic_DNA"/>
</dbReference>
<dbReference type="SUPFAM" id="SSF53067">
    <property type="entry name" value="Actin-like ATPase domain"/>
    <property type="match status" value="1"/>
</dbReference>
<dbReference type="STRING" id="1120923.SAMN02746095_00988"/>
<keyword evidence="1" id="KW-0808">Transferase</keyword>
<dbReference type="AlphaFoldDB" id="A0A0D6PE80"/>
<dbReference type="InterPro" id="IPR000600">
    <property type="entry name" value="ROK"/>
</dbReference>
<dbReference type="PANTHER" id="PTHR18964:SF174">
    <property type="entry name" value="D-ALLOSE KINASE-RELATED"/>
    <property type="match status" value="1"/>
</dbReference>
<dbReference type="PANTHER" id="PTHR18964">
    <property type="entry name" value="ROK (REPRESSOR, ORF, KINASE) FAMILY"/>
    <property type="match status" value="1"/>
</dbReference>
<evidence type="ECO:0000313" key="1">
    <source>
        <dbReference type="EMBL" id="GAN79154.1"/>
    </source>
</evidence>
<keyword evidence="1" id="KW-0418">Kinase</keyword>
<dbReference type="Proteomes" id="UP000032668">
    <property type="component" value="Unassembled WGS sequence"/>
</dbReference>
<reference evidence="1 2" key="1">
    <citation type="submission" date="2012-11" db="EMBL/GenBank/DDBJ databases">
        <title>Whole genome sequence of Acidocella aminolytica 101 = DSM 11237.</title>
        <authorList>
            <person name="Azuma Y."/>
            <person name="Higashiura N."/>
            <person name="Hirakawa H."/>
            <person name="Matsushita K."/>
        </authorList>
    </citation>
    <scope>NUCLEOTIDE SEQUENCE [LARGE SCALE GENOMIC DNA]</scope>
    <source>
        <strain evidence="2">101 / DSM 11237</strain>
    </source>
</reference>
<organism evidence="1 2">
    <name type="scientific">Acidocella aminolytica 101 = DSM 11237</name>
    <dbReference type="NCBI Taxonomy" id="1120923"/>
    <lineage>
        <taxon>Bacteria</taxon>
        <taxon>Pseudomonadati</taxon>
        <taxon>Pseudomonadota</taxon>
        <taxon>Alphaproteobacteria</taxon>
        <taxon>Acetobacterales</taxon>
        <taxon>Acidocellaceae</taxon>
        <taxon>Acidocella</taxon>
    </lineage>
</organism>
<dbReference type="Pfam" id="PF00480">
    <property type="entry name" value="ROK"/>
    <property type="match status" value="1"/>
</dbReference>
<sequence>MGHRIGIDLGGTKTEIIVLGDDGAALLRRRRGTPAGYDAALRMMAEMVVEAEQETGARASVGVGIPGCISPATGLVKNANSNALNGHPFDRDLAALLGREVRVANDANCFALSEATDGAAAGQSVVFGVIIGTGTGAGIVVNGRILEGRHRLAGEYGHTPLPWPKPDEIPLRSCWCGQAGCLELYLAGPALARECDGPGYNDATGLPQRAAAGDVKAQAALDRHAERMARALAVTTNLLDPDCIVLGGGLSNMDHLYTTLPALMRPYIFSDHVAPNIVKAKHGDSSGVRGAAWLWPED</sequence>